<dbReference type="Proteomes" id="UP000033452">
    <property type="component" value="Unassembled WGS sequence"/>
</dbReference>
<name>A0A0F4QIH6_9GAMM</name>
<evidence type="ECO:0000259" key="3">
    <source>
        <dbReference type="PROSITE" id="PS50109"/>
    </source>
</evidence>
<feature type="modified residue" description="4-aspartylphosphate" evidence="2">
    <location>
        <position position="61"/>
    </location>
</feature>
<keyword evidence="1 2" id="KW-0597">Phosphoprotein</keyword>
<dbReference type="PANTHER" id="PTHR43547">
    <property type="entry name" value="TWO-COMPONENT HISTIDINE KINASE"/>
    <property type="match status" value="1"/>
</dbReference>
<dbReference type="InterPro" id="IPR011006">
    <property type="entry name" value="CheY-like_superfamily"/>
</dbReference>
<dbReference type="RefSeq" id="WP_046006598.1">
    <property type="nucleotide sequence ID" value="NZ_JXYA01000049.1"/>
</dbReference>
<feature type="modified residue" description="4-aspartylphosphate" evidence="2">
    <location>
        <position position="200"/>
    </location>
</feature>
<dbReference type="GO" id="GO:0000155">
    <property type="term" value="F:phosphorelay sensor kinase activity"/>
    <property type="evidence" value="ECO:0007669"/>
    <property type="project" value="TreeGrafter"/>
</dbReference>
<feature type="domain" description="Response regulatory" evidence="4">
    <location>
        <begin position="11"/>
        <end position="128"/>
    </location>
</feature>
<evidence type="ECO:0000256" key="1">
    <source>
        <dbReference type="ARBA" id="ARBA00022553"/>
    </source>
</evidence>
<dbReference type="PROSITE" id="PS50109">
    <property type="entry name" value="HIS_KIN"/>
    <property type="match status" value="1"/>
</dbReference>
<evidence type="ECO:0000259" key="4">
    <source>
        <dbReference type="PROSITE" id="PS50110"/>
    </source>
</evidence>
<protein>
    <recommendedName>
        <fullName evidence="7">Response regulator</fullName>
    </recommendedName>
</protein>
<dbReference type="InterPro" id="IPR036890">
    <property type="entry name" value="HATPase_C_sf"/>
</dbReference>
<evidence type="ECO:0000313" key="5">
    <source>
        <dbReference type="EMBL" id="KJZ06457.1"/>
    </source>
</evidence>
<dbReference type="PROSITE" id="PS50110">
    <property type="entry name" value="RESPONSE_REGULATORY"/>
    <property type="match status" value="2"/>
</dbReference>
<evidence type="ECO:0008006" key="7">
    <source>
        <dbReference type="Google" id="ProtNLM"/>
    </source>
</evidence>
<gene>
    <name evidence="5" type="ORF">TW77_19215</name>
</gene>
<sequence length="509" mass="56523">MDNGSAVTTMTILVVEPHETIRSMVANIVTGLGRVNVLQSPNGADALDKLQYQDIHLIIADWMLPKLAGIDLLKEVRKNPRTAAIPFVMTATSIQQSQVLQAIKCGVSEYVVKPFSSKIMLERLRRALNKPVRPYHGEVAEEEAVVEQPIQVLVVDDVADNIKIIGDVLRKEYKVKAALSGAKALQICAAEPQPDLVLLDIMMPGMDGLEVCRRLKDDPHTQHITVIFLTALEQTEHVVRGLELGAVDYITKPANPSVVKSRVRAHCRNIESNRLMRAQIDAMIDNARLRDEFDSLTQTNLAKPVSDIRSSTALLARHIKEPERARRYLNFIQHSCLRLQHAMDSMSAMAKIEANEYQLNPISHPIHKIIEAVLEDLAPLVEASKIQLRTVVSKDLLFFGEPALCYTLFHNLISNALEAVKTKPLVTISAQPAEQQLTVIIQNPDPVPDGVRTRFFEKFVTFGKPDRAGVGTYTAKLLTEAQQGQIDFNTDEQRGTEVTVSLPLGEKAS</sequence>
<dbReference type="SUPFAM" id="SSF52172">
    <property type="entry name" value="CheY-like"/>
    <property type="match status" value="2"/>
</dbReference>
<organism evidence="5 6">
    <name type="scientific">Pseudoalteromonas rubra</name>
    <dbReference type="NCBI Taxonomy" id="43658"/>
    <lineage>
        <taxon>Bacteria</taxon>
        <taxon>Pseudomonadati</taxon>
        <taxon>Pseudomonadota</taxon>
        <taxon>Gammaproteobacteria</taxon>
        <taxon>Alteromonadales</taxon>
        <taxon>Pseudoalteromonadaceae</taxon>
        <taxon>Pseudoalteromonas</taxon>
    </lineage>
</organism>
<dbReference type="Gene3D" id="3.30.565.10">
    <property type="entry name" value="Histidine kinase-like ATPase, C-terminal domain"/>
    <property type="match status" value="1"/>
</dbReference>
<comment type="caution">
    <text evidence="5">The sequence shown here is derived from an EMBL/GenBank/DDBJ whole genome shotgun (WGS) entry which is preliminary data.</text>
</comment>
<evidence type="ECO:0000256" key="2">
    <source>
        <dbReference type="PROSITE-ProRule" id="PRU00169"/>
    </source>
</evidence>
<dbReference type="Gene3D" id="3.40.50.2300">
    <property type="match status" value="2"/>
</dbReference>
<proteinExistence type="predicted"/>
<dbReference type="SUPFAM" id="SSF55874">
    <property type="entry name" value="ATPase domain of HSP90 chaperone/DNA topoisomerase II/histidine kinase"/>
    <property type="match status" value="1"/>
</dbReference>
<dbReference type="Pfam" id="PF00072">
    <property type="entry name" value="Response_reg"/>
    <property type="match status" value="2"/>
</dbReference>
<dbReference type="InterPro" id="IPR005467">
    <property type="entry name" value="His_kinase_dom"/>
</dbReference>
<dbReference type="SMART" id="SM00448">
    <property type="entry name" value="REC"/>
    <property type="match status" value="2"/>
</dbReference>
<dbReference type="Pfam" id="PF02518">
    <property type="entry name" value="HATPase_c"/>
    <property type="match status" value="1"/>
</dbReference>
<dbReference type="EMBL" id="JXYA01000049">
    <property type="protein sequence ID" value="KJZ06457.1"/>
    <property type="molecule type" value="Genomic_DNA"/>
</dbReference>
<dbReference type="OrthoDB" id="8874570at2"/>
<reference evidence="5 6" key="1">
    <citation type="journal article" date="2015" name="BMC Genomics">
        <title>Genome mining reveals unlocked bioactive potential of marine Gram-negative bacteria.</title>
        <authorList>
            <person name="Machado H."/>
            <person name="Sonnenschein E.C."/>
            <person name="Melchiorsen J."/>
            <person name="Gram L."/>
        </authorList>
    </citation>
    <scope>NUCLEOTIDE SEQUENCE [LARGE SCALE GENOMIC DNA]</scope>
    <source>
        <strain evidence="5 6">S2471</strain>
    </source>
</reference>
<dbReference type="Gene3D" id="1.10.287.130">
    <property type="match status" value="1"/>
</dbReference>
<keyword evidence="6" id="KW-1185">Reference proteome</keyword>
<accession>A0A0F4QIH6</accession>
<dbReference type="SMART" id="SM00387">
    <property type="entry name" value="HATPase_c"/>
    <property type="match status" value="1"/>
</dbReference>
<feature type="domain" description="Histidine kinase" evidence="3">
    <location>
        <begin position="296"/>
        <end position="506"/>
    </location>
</feature>
<dbReference type="PANTHER" id="PTHR43547:SF2">
    <property type="entry name" value="HYBRID SIGNAL TRANSDUCTION HISTIDINE KINASE C"/>
    <property type="match status" value="1"/>
</dbReference>
<dbReference type="InterPro" id="IPR003594">
    <property type="entry name" value="HATPase_dom"/>
</dbReference>
<dbReference type="PATRIC" id="fig|43658.5.peg.4058"/>
<dbReference type="InterPro" id="IPR001789">
    <property type="entry name" value="Sig_transdc_resp-reg_receiver"/>
</dbReference>
<feature type="domain" description="Response regulatory" evidence="4">
    <location>
        <begin position="151"/>
        <end position="267"/>
    </location>
</feature>
<dbReference type="AlphaFoldDB" id="A0A0F4QIH6"/>
<dbReference type="CDD" id="cd19920">
    <property type="entry name" value="REC_PA4781-like"/>
    <property type="match status" value="1"/>
</dbReference>
<evidence type="ECO:0000313" key="6">
    <source>
        <dbReference type="Proteomes" id="UP000033452"/>
    </source>
</evidence>
<dbReference type="CDD" id="cd00075">
    <property type="entry name" value="HATPase"/>
    <property type="match status" value="1"/>
</dbReference>